<gene>
    <name evidence="5" type="primary">coaE</name>
    <name evidence="7" type="ORF">DS745_19525</name>
</gene>
<evidence type="ECO:0000256" key="4">
    <source>
        <dbReference type="ARBA" id="ARBA00022993"/>
    </source>
</evidence>
<keyword evidence="5 7" id="KW-0808">Transferase</keyword>
<evidence type="ECO:0000256" key="1">
    <source>
        <dbReference type="ARBA" id="ARBA00009018"/>
    </source>
</evidence>
<comment type="catalytic activity">
    <reaction evidence="5">
        <text>3'-dephospho-CoA + ATP = ADP + CoA + H(+)</text>
        <dbReference type="Rhea" id="RHEA:18245"/>
        <dbReference type="ChEBI" id="CHEBI:15378"/>
        <dbReference type="ChEBI" id="CHEBI:30616"/>
        <dbReference type="ChEBI" id="CHEBI:57287"/>
        <dbReference type="ChEBI" id="CHEBI:57328"/>
        <dbReference type="ChEBI" id="CHEBI:456216"/>
        <dbReference type="EC" id="2.7.1.24"/>
    </reaction>
</comment>
<dbReference type="PROSITE" id="PS51219">
    <property type="entry name" value="DPCK"/>
    <property type="match status" value="1"/>
</dbReference>
<dbReference type="InterPro" id="IPR001977">
    <property type="entry name" value="Depp_CoAkinase"/>
</dbReference>
<dbReference type="EC" id="2.7.1.24" evidence="5 6"/>
<dbReference type="PANTHER" id="PTHR10695">
    <property type="entry name" value="DEPHOSPHO-COA KINASE-RELATED"/>
    <property type="match status" value="1"/>
</dbReference>
<evidence type="ECO:0000313" key="8">
    <source>
        <dbReference type="Proteomes" id="UP000290649"/>
    </source>
</evidence>
<keyword evidence="5" id="KW-0963">Cytoplasm</keyword>
<dbReference type="Proteomes" id="UP000290649">
    <property type="component" value="Unassembled WGS sequence"/>
</dbReference>
<keyword evidence="8" id="KW-1185">Reference proteome</keyword>
<organism evidence="7 8">
    <name type="scientific">Anaerobacillus alkaliphilus</name>
    <dbReference type="NCBI Taxonomy" id="1548597"/>
    <lineage>
        <taxon>Bacteria</taxon>
        <taxon>Bacillati</taxon>
        <taxon>Bacillota</taxon>
        <taxon>Bacilli</taxon>
        <taxon>Bacillales</taxon>
        <taxon>Bacillaceae</taxon>
        <taxon>Anaerobacillus</taxon>
    </lineage>
</organism>
<dbReference type="UniPathway" id="UPA00241">
    <property type="reaction ID" value="UER00356"/>
</dbReference>
<evidence type="ECO:0000256" key="6">
    <source>
        <dbReference type="NCBIfam" id="TIGR00152"/>
    </source>
</evidence>
<dbReference type="PANTHER" id="PTHR10695:SF46">
    <property type="entry name" value="BIFUNCTIONAL COENZYME A SYNTHASE-RELATED"/>
    <property type="match status" value="1"/>
</dbReference>
<dbReference type="Pfam" id="PF01121">
    <property type="entry name" value="CoaE"/>
    <property type="match status" value="1"/>
</dbReference>
<dbReference type="AlphaFoldDB" id="A0A4Q0VR90"/>
<comment type="subcellular location">
    <subcellularLocation>
        <location evidence="5">Cytoplasm</location>
    </subcellularLocation>
</comment>
<name>A0A4Q0VR90_9BACI</name>
<dbReference type="OrthoDB" id="9812943at2"/>
<reference evidence="7 8" key="1">
    <citation type="journal article" date="2019" name="Int. J. Syst. Evol. Microbiol.">
        <title>Anaerobacillus alkaliphilus sp. nov., a novel alkaliphilic and moderately halophilic bacterium.</title>
        <authorList>
            <person name="Borsodi A.K."/>
            <person name="Aszalos J.M."/>
            <person name="Bihari P."/>
            <person name="Nagy I."/>
            <person name="Schumann P."/>
            <person name="Sproer C."/>
            <person name="Kovacs A.L."/>
            <person name="Boka K."/>
            <person name="Dobosy P."/>
            <person name="Ovari M."/>
            <person name="Szili-Kovacs T."/>
            <person name="Toth E."/>
        </authorList>
    </citation>
    <scope>NUCLEOTIDE SEQUENCE [LARGE SCALE GENOMIC DNA]</scope>
    <source>
        <strain evidence="7 8">B16-10</strain>
    </source>
</reference>
<dbReference type="Gene3D" id="3.40.50.300">
    <property type="entry name" value="P-loop containing nucleotide triphosphate hydrolases"/>
    <property type="match status" value="1"/>
</dbReference>
<comment type="function">
    <text evidence="5">Catalyzes the phosphorylation of the 3'-hydroxyl group of dephosphocoenzyme A to form coenzyme A.</text>
</comment>
<dbReference type="NCBIfam" id="TIGR00152">
    <property type="entry name" value="dephospho-CoA kinase"/>
    <property type="match status" value="1"/>
</dbReference>
<dbReference type="GO" id="GO:0004140">
    <property type="term" value="F:dephospho-CoA kinase activity"/>
    <property type="evidence" value="ECO:0007669"/>
    <property type="project" value="UniProtKB-UniRule"/>
</dbReference>
<evidence type="ECO:0000256" key="2">
    <source>
        <dbReference type="ARBA" id="ARBA00022741"/>
    </source>
</evidence>
<comment type="pathway">
    <text evidence="5">Cofactor biosynthesis; coenzyme A biosynthesis; CoA from (R)-pantothenate: step 5/5.</text>
</comment>
<dbReference type="InterPro" id="IPR027417">
    <property type="entry name" value="P-loop_NTPase"/>
</dbReference>
<sequence>MIIGLTGGIASGKSTVSKMLTDIGIPVVDADVIAREVVEIGEPAYEKIIETFGADILAFDRNLDRKKLGTIVFNNEKQRLALNEIVHPAIRKRMKDRVAQWQEKGYRTIVLDIPLLFESKLTSMVEKIIVVYVDEELQLERLKLRDQFTDQEAMARISSQMPLQDKILLADEVIHNHGSIAESKDQLLSILRKWDCI</sequence>
<dbReference type="CDD" id="cd02022">
    <property type="entry name" value="DPCK"/>
    <property type="match status" value="1"/>
</dbReference>
<proteinExistence type="inferred from homology"/>
<comment type="similarity">
    <text evidence="1 5">Belongs to the CoaE family.</text>
</comment>
<dbReference type="SUPFAM" id="SSF52540">
    <property type="entry name" value="P-loop containing nucleoside triphosphate hydrolases"/>
    <property type="match status" value="1"/>
</dbReference>
<keyword evidence="2 5" id="KW-0547">Nucleotide-binding</keyword>
<dbReference type="FunFam" id="3.40.50.300:FF:000485">
    <property type="entry name" value="Dephospho-CoA kinase CAB5"/>
    <property type="match status" value="1"/>
</dbReference>
<evidence type="ECO:0000256" key="3">
    <source>
        <dbReference type="ARBA" id="ARBA00022840"/>
    </source>
</evidence>
<keyword evidence="5 7" id="KW-0418">Kinase</keyword>
<dbReference type="GO" id="GO:0015937">
    <property type="term" value="P:coenzyme A biosynthetic process"/>
    <property type="evidence" value="ECO:0007669"/>
    <property type="project" value="UniProtKB-UniRule"/>
</dbReference>
<dbReference type="GO" id="GO:0005737">
    <property type="term" value="C:cytoplasm"/>
    <property type="evidence" value="ECO:0007669"/>
    <property type="project" value="UniProtKB-SubCell"/>
</dbReference>
<protein>
    <recommendedName>
        <fullName evidence="5 6">Dephospho-CoA kinase</fullName>
        <ecNumber evidence="5 6">2.7.1.24</ecNumber>
    </recommendedName>
    <alternativeName>
        <fullName evidence="5">Dephosphocoenzyme A kinase</fullName>
    </alternativeName>
</protein>
<keyword evidence="4 5" id="KW-0173">Coenzyme A biosynthesis</keyword>
<dbReference type="HAMAP" id="MF_00376">
    <property type="entry name" value="Dephospho_CoA_kinase"/>
    <property type="match status" value="1"/>
</dbReference>
<dbReference type="RefSeq" id="WP_129079867.1">
    <property type="nucleotide sequence ID" value="NZ_QOUX01000046.1"/>
</dbReference>
<dbReference type="GO" id="GO:0005524">
    <property type="term" value="F:ATP binding"/>
    <property type="evidence" value="ECO:0007669"/>
    <property type="project" value="UniProtKB-UniRule"/>
</dbReference>
<accession>A0A4Q0VR90</accession>
<dbReference type="EMBL" id="QOUX01000046">
    <property type="protein sequence ID" value="RXI98515.1"/>
    <property type="molecule type" value="Genomic_DNA"/>
</dbReference>
<keyword evidence="3 5" id="KW-0067">ATP-binding</keyword>
<feature type="binding site" evidence="5">
    <location>
        <begin position="10"/>
        <end position="15"/>
    </location>
    <ligand>
        <name>ATP</name>
        <dbReference type="ChEBI" id="CHEBI:30616"/>
    </ligand>
</feature>
<evidence type="ECO:0000256" key="5">
    <source>
        <dbReference type="HAMAP-Rule" id="MF_00376"/>
    </source>
</evidence>
<evidence type="ECO:0000313" key="7">
    <source>
        <dbReference type="EMBL" id="RXI98515.1"/>
    </source>
</evidence>
<comment type="caution">
    <text evidence="7">The sequence shown here is derived from an EMBL/GenBank/DDBJ whole genome shotgun (WGS) entry which is preliminary data.</text>
</comment>